<dbReference type="RefSeq" id="WP_148030191.1">
    <property type="nucleotide sequence ID" value="NZ_BAABFD010000001.1"/>
</dbReference>
<accession>A0ABT4T4M0</accession>
<keyword evidence="2" id="KW-0812">Transmembrane</keyword>
<keyword evidence="4" id="KW-1185">Reference proteome</keyword>
<evidence type="ECO:0000256" key="2">
    <source>
        <dbReference type="SAM" id="Phobius"/>
    </source>
</evidence>
<keyword evidence="2" id="KW-0472">Membrane</keyword>
<evidence type="ECO:0000256" key="1">
    <source>
        <dbReference type="SAM" id="MobiDB-lite"/>
    </source>
</evidence>
<keyword evidence="2" id="KW-1133">Transmembrane helix</keyword>
<feature type="region of interest" description="Disordered" evidence="1">
    <location>
        <begin position="1"/>
        <end position="21"/>
    </location>
</feature>
<dbReference type="EMBL" id="JAPNUD010000097">
    <property type="protein sequence ID" value="MDA0644439.1"/>
    <property type="molecule type" value="Genomic_DNA"/>
</dbReference>
<organism evidence="3 4">
    <name type="scientific">Nonomuraea ferruginea</name>
    <dbReference type="NCBI Taxonomy" id="46174"/>
    <lineage>
        <taxon>Bacteria</taxon>
        <taxon>Bacillati</taxon>
        <taxon>Actinomycetota</taxon>
        <taxon>Actinomycetes</taxon>
        <taxon>Streptosporangiales</taxon>
        <taxon>Streptosporangiaceae</taxon>
        <taxon>Nonomuraea</taxon>
    </lineage>
</organism>
<comment type="caution">
    <text evidence="3">The sequence shown here is derived from an EMBL/GenBank/DDBJ whole genome shotgun (WGS) entry which is preliminary data.</text>
</comment>
<evidence type="ECO:0000313" key="3">
    <source>
        <dbReference type="EMBL" id="MDA0644439.1"/>
    </source>
</evidence>
<protein>
    <submittedName>
        <fullName evidence="3">Uncharacterized protein</fullName>
    </submittedName>
</protein>
<name>A0ABT4T4M0_9ACTN</name>
<gene>
    <name evidence="3" type="ORF">OUY24_27745</name>
</gene>
<feature type="transmembrane region" description="Helical" evidence="2">
    <location>
        <begin position="21"/>
        <end position="39"/>
    </location>
</feature>
<proteinExistence type="predicted"/>
<dbReference type="Proteomes" id="UP001212498">
    <property type="component" value="Unassembled WGS sequence"/>
</dbReference>
<sequence length="138" mass="14574">MAQTPHHAATPGKPPPKKKSSNVVTLTVIGVVSVMVVGYCAATSNAEDVTADCVDTSQRADDGSYMVVEDYYCDDDDNGGTHYYGGSRAAYHWYYGGTRVGQRVRSGTTLRPADATITSRDGRSIQRGGFGSSRTGGG</sequence>
<evidence type="ECO:0000313" key="4">
    <source>
        <dbReference type="Proteomes" id="UP001212498"/>
    </source>
</evidence>
<reference evidence="3 4" key="1">
    <citation type="submission" date="2022-11" db="EMBL/GenBank/DDBJ databases">
        <title>Nonomuraea corallina sp. nov., a new species of the genus Nonomuraea isolated from sea side sediment in Thai sea.</title>
        <authorList>
            <person name="Ngamcharungchit C."/>
            <person name="Matsumoto A."/>
            <person name="Suriyachadkun C."/>
            <person name="Panbangred W."/>
            <person name="Inahashi Y."/>
            <person name="Intra B."/>
        </authorList>
    </citation>
    <scope>NUCLEOTIDE SEQUENCE [LARGE SCALE GENOMIC DNA]</scope>
    <source>
        <strain evidence="3 4">DSM 43553</strain>
    </source>
</reference>